<keyword evidence="1" id="KW-1133">Transmembrane helix</keyword>
<name>A0A1F8H1H3_9BACT</name>
<organism evidence="2 3">
    <name type="scientific">Candidatus Yanofskybacteria bacterium RIFCSPLOWO2_02_FULL_43_10b</name>
    <dbReference type="NCBI Taxonomy" id="1802704"/>
    <lineage>
        <taxon>Bacteria</taxon>
        <taxon>Candidatus Yanofskyibacteriota</taxon>
    </lineage>
</organism>
<dbReference type="Proteomes" id="UP000177676">
    <property type="component" value="Unassembled WGS sequence"/>
</dbReference>
<comment type="caution">
    <text evidence="2">The sequence shown here is derived from an EMBL/GenBank/DDBJ whole genome shotgun (WGS) entry which is preliminary data.</text>
</comment>
<feature type="transmembrane region" description="Helical" evidence="1">
    <location>
        <begin position="50"/>
        <end position="73"/>
    </location>
</feature>
<accession>A0A1F8H1H3</accession>
<gene>
    <name evidence="2" type="ORF">A3I92_00570</name>
</gene>
<proteinExistence type="predicted"/>
<sequence>MYIPEFIHSNLGLILNIIGSILVVVSIGKFPDGFGGSTTSNNGREYHFAYVTRPTGLKIGLLLIIIGFIVQILEKY</sequence>
<evidence type="ECO:0000313" key="3">
    <source>
        <dbReference type="Proteomes" id="UP000177676"/>
    </source>
</evidence>
<protein>
    <submittedName>
        <fullName evidence="2">Uncharacterized protein</fullName>
    </submittedName>
</protein>
<evidence type="ECO:0000256" key="1">
    <source>
        <dbReference type="SAM" id="Phobius"/>
    </source>
</evidence>
<evidence type="ECO:0000313" key="2">
    <source>
        <dbReference type="EMBL" id="OGN31522.1"/>
    </source>
</evidence>
<dbReference type="EMBL" id="MGKS01000034">
    <property type="protein sequence ID" value="OGN31522.1"/>
    <property type="molecule type" value="Genomic_DNA"/>
</dbReference>
<dbReference type="AlphaFoldDB" id="A0A1F8H1H3"/>
<reference evidence="2 3" key="1">
    <citation type="journal article" date="2016" name="Nat. Commun.">
        <title>Thousands of microbial genomes shed light on interconnected biogeochemical processes in an aquifer system.</title>
        <authorList>
            <person name="Anantharaman K."/>
            <person name="Brown C.T."/>
            <person name="Hug L.A."/>
            <person name="Sharon I."/>
            <person name="Castelle C.J."/>
            <person name="Probst A.J."/>
            <person name="Thomas B.C."/>
            <person name="Singh A."/>
            <person name="Wilkins M.J."/>
            <person name="Karaoz U."/>
            <person name="Brodie E.L."/>
            <person name="Williams K.H."/>
            <person name="Hubbard S.S."/>
            <person name="Banfield J.F."/>
        </authorList>
    </citation>
    <scope>NUCLEOTIDE SEQUENCE [LARGE SCALE GENOMIC DNA]</scope>
</reference>
<feature type="transmembrane region" description="Helical" evidence="1">
    <location>
        <begin position="12"/>
        <end position="30"/>
    </location>
</feature>
<keyword evidence="1" id="KW-0472">Membrane</keyword>
<keyword evidence="1" id="KW-0812">Transmembrane</keyword>